<dbReference type="GO" id="GO:0008017">
    <property type="term" value="F:microtubule binding"/>
    <property type="evidence" value="ECO:0007669"/>
    <property type="project" value="InterPro"/>
</dbReference>
<dbReference type="PANTHER" id="PTHR32078:SF1">
    <property type="entry name" value="NUCLEAR PROTEIN MDM1"/>
    <property type="match status" value="1"/>
</dbReference>
<keyword evidence="7" id="KW-0206">Cytoskeleton</keyword>
<feature type="compositionally biased region" description="Basic and acidic residues" evidence="10">
    <location>
        <begin position="649"/>
        <end position="661"/>
    </location>
</feature>
<dbReference type="GO" id="GO:0005634">
    <property type="term" value="C:nucleus"/>
    <property type="evidence" value="ECO:0007669"/>
    <property type="project" value="UniProtKB-SubCell"/>
</dbReference>
<dbReference type="PANTHER" id="PTHR32078">
    <property type="entry name" value="NUCLEAR PROTEIN MDM1"/>
    <property type="match status" value="1"/>
</dbReference>
<accession>A0A8K0DA21</accession>
<protein>
    <recommendedName>
        <fullName evidence="4">Nuclear protein MDM1</fullName>
    </recommendedName>
</protein>
<dbReference type="AlphaFoldDB" id="A0A8K0DA21"/>
<feature type="region of interest" description="Disordered" evidence="10">
    <location>
        <begin position="36"/>
        <end position="169"/>
    </location>
</feature>
<feature type="region of interest" description="Disordered" evidence="10">
    <location>
        <begin position="231"/>
        <end position="258"/>
    </location>
</feature>
<feature type="compositionally biased region" description="Polar residues" evidence="10">
    <location>
        <begin position="723"/>
        <end position="732"/>
    </location>
</feature>
<keyword evidence="6" id="KW-0493">Microtubule</keyword>
<feature type="compositionally biased region" description="Basic and acidic residues" evidence="10">
    <location>
        <begin position="116"/>
        <end position="127"/>
    </location>
</feature>
<feature type="compositionally biased region" description="Basic and acidic residues" evidence="10">
    <location>
        <begin position="67"/>
        <end position="79"/>
    </location>
</feature>
<evidence type="ECO:0000256" key="6">
    <source>
        <dbReference type="ARBA" id="ARBA00022701"/>
    </source>
</evidence>
<dbReference type="GO" id="GO:0005814">
    <property type="term" value="C:centriole"/>
    <property type="evidence" value="ECO:0007669"/>
    <property type="project" value="UniProtKB-SubCell"/>
</dbReference>
<feature type="compositionally biased region" description="Basic and acidic residues" evidence="10">
    <location>
        <begin position="245"/>
        <end position="258"/>
    </location>
</feature>
<keyword evidence="8" id="KW-0539">Nucleus</keyword>
<gene>
    <name evidence="11" type="ORF">ILUMI_07023</name>
</gene>
<dbReference type="Proteomes" id="UP000801492">
    <property type="component" value="Unassembled WGS sequence"/>
</dbReference>
<proteinExistence type="inferred from homology"/>
<comment type="caution">
    <text evidence="11">The sequence shown here is derived from an EMBL/GenBank/DDBJ whole genome shotgun (WGS) entry which is preliminary data.</text>
</comment>
<evidence type="ECO:0000256" key="5">
    <source>
        <dbReference type="ARBA" id="ARBA00022490"/>
    </source>
</evidence>
<feature type="compositionally biased region" description="Polar residues" evidence="10">
    <location>
        <begin position="442"/>
        <end position="464"/>
    </location>
</feature>
<keyword evidence="12" id="KW-1185">Reference proteome</keyword>
<comment type="subcellular location">
    <subcellularLocation>
        <location evidence="1">Cytoplasm</location>
        <location evidence="1">Cytoskeleton</location>
        <location evidence="1">Microtubule organizing center</location>
        <location evidence="1">Centrosome</location>
        <location evidence="1">Centriole</location>
    </subcellularLocation>
    <subcellularLocation>
        <location evidence="2">Nucleus</location>
    </subcellularLocation>
</comment>
<feature type="compositionally biased region" description="Basic and acidic residues" evidence="10">
    <location>
        <begin position="369"/>
        <end position="380"/>
    </location>
</feature>
<dbReference type="OrthoDB" id="9999940at2759"/>
<organism evidence="11 12">
    <name type="scientific">Ignelater luminosus</name>
    <name type="common">Cucubano</name>
    <name type="synonym">Pyrophorus luminosus</name>
    <dbReference type="NCBI Taxonomy" id="2038154"/>
    <lineage>
        <taxon>Eukaryota</taxon>
        <taxon>Metazoa</taxon>
        <taxon>Ecdysozoa</taxon>
        <taxon>Arthropoda</taxon>
        <taxon>Hexapoda</taxon>
        <taxon>Insecta</taxon>
        <taxon>Pterygota</taxon>
        <taxon>Neoptera</taxon>
        <taxon>Endopterygota</taxon>
        <taxon>Coleoptera</taxon>
        <taxon>Polyphaga</taxon>
        <taxon>Elateriformia</taxon>
        <taxon>Elateroidea</taxon>
        <taxon>Elateridae</taxon>
        <taxon>Agrypninae</taxon>
        <taxon>Pyrophorini</taxon>
        <taxon>Ignelater</taxon>
    </lineage>
</organism>
<evidence type="ECO:0000313" key="11">
    <source>
        <dbReference type="EMBL" id="KAF2899152.1"/>
    </source>
</evidence>
<evidence type="ECO:0000313" key="12">
    <source>
        <dbReference type="Proteomes" id="UP000801492"/>
    </source>
</evidence>
<evidence type="ECO:0000256" key="10">
    <source>
        <dbReference type="SAM" id="MobiDB-lite"/>
    </source>
</evidence>
<feature type="compositionally biased region" description="Polar residues" evidence="10">
    <location>
        <begin position="551"/>
        <end position="564"/>
    </location>
</feature>
<feature type="compositionally biased region" description="Low complexity" evidence="10">
    <location>
        <begin position="674"/>
        <end position="683"/>
    </location>
</feature>
<feature type="compositionally biased region" description="Polar residues" evidence="10">
    <location>
        <begin position="523"/>
        <end position="534"/>
    </location>
</feature>
<feature type="region of interest" description="Disordered" evidence="10">
    <location>
        <begin position="406"/>
        <end position="734"/>
    </location>
</feature>
<comment type="function">
    <text evidence="9">Microtubule-binding protein that negatively regulates centriole duplication. Binds to and stabilizes microtubules.</text>
</comment>
<feature type="compositionally biased region" description="Basic and acidic residues" evidence="10">
    <location>
        <begin position="91"/>
        <end position="100"/>
    </location>
</feature>
<evidence type="ECO:0000256" key="9">
    <source>
        <dbReference type="ARBA" id="ARBA00045771"/>
    </source>
</evidence>
<evidence type="ECO:0000256" key="3">
    <source>
        <dbReference type="ARBA" id="ARBA00010494"/>
    </source>
</evidence>
<feature type="compositionally biased region" description="Basic and acidic residues" evidence="10">
    <location>
        <begin position="423"/>
        <end position="440"/>
    </location>
</feature>
<comment type="similarity">
    <text evidence="3">Belongs to the MDM1 family.</text>
</comment>
<keyword evidence="5" id="KW-0963">Cytoplasm</keyword>
<reference evidence="11" key="1">
    <citation type="submission" date="2019-08" db="EMBL/GenBank/DDBJ databases">
        <title>The genome of the North American firefly Photinus pyralis.</title>
        <authorList>
            <consortium name="Photinus pyralis genome working group"/>
            <person name="Fallon T.R."/>
            <person name="Sander Lower S.E."/>
            <person name="Weng J.-K."/>
        </authorList>
    </citation>
    <scope>NUCLEOTIDE SEQUENCE</scope>
    <source>
        <strain evidence="11">TRF0915ILg1</strain>
        <tissue evidence="11">Whole body</tissue>
    </source>
</reference>
<dbReference type="GO" id="GO:0005874">
    <property type="term" value="C:microtubule"/>
    <property type="evidence" value="ECO:0007669"/>
    <property type="project" value="UniProtKB-KW"/>
</dbReference>
<evidence type="ECO:0000256" key="4">
    <source>
        <dbReference type="ARBA" id="ARBA00013508"/>
    </source>
</evidence>
<name>A0A8K0DA21_IGNLU</name>
<dbReference type="InterPro" id="IPR029136">
    <property type="entry name" value="MDM1"/>
</dbReference>
<feature type="region of interest" description="Disordered" evidence="10">
    <location>
        <begin position="363"/>
        <end position="393"/>
    </location>
</feature>
<evidence type="ECO:0000256" key="2">
    <source>
        <dbReference type="ARBA" id="ARBA00004123"/>
    </source>
</evidence>
<evidence type="ECO:0000256" key="8">
    <source>
        <dbReference type="ARBA" id="ARBA00023242"/>
    </source>
</evidence>
<evidence type="ECO:0000256" key="7">
    <source>
        <dbReference type="ARBA" id="ARBA00023212"/>
    </source>
</evidence>
<evidence type="ECO:0000256" key="1">
    <source>
        <dbReference type="ARBA" id="ARBA00004114"/>
    </source>
</evidence>
<dbReference type="Pfam" id="PF15501">
    <property type="entry name" value="MDM1"/>
    <property type="match status" value="1"/>
</dbReference>
<dbReference type="GO" id="GO:0046600">
    <property type="term" value="P:negative regulation of centriole replication"/>
    <property type="evidence" value="ECO:0007669"/>
    <property type="project" value="InterPro"/>
</dbReference>
<dbReference type="EMBL" id="VTPC01003021">
    <property type="protein sequence ID" value="KAF2899152.1"/>
    <property type="molecule type" value="Genomic_DNA"/>
</dbReference>
<feature type="compositionally biased region" description="Low complexity" evidence="10">
    <location>
        <begin position="696"/>
        <end position="712"/>
    </location>
</feature>
<sequence length="806" mass="90748">MIGSFWNLCRACPSMPVDKLHSEYRSTYRWHEYTGPRQEVVRRPPQPSTAAPSAGGEKSNDIQNSTRVREEETHNELPKLEPALPRRKKHPELAYRHHEFLASNRDSSVDVTESTSTDRARSEERGGSHWRPSRRSKSEGPARSNTIVNDDDERRRESDPDLENTGRDTGLLRKAISKLSTEYRLQFAWPHGHISRRDKVDSPTPRKSLSMGAIKPAANAMVHRKRIDLENKDASELEPLVNENPGHEDSREDKTQVTREFKTEYKKKFRPFSQYEYSEGRFTERPNENKVTETTHHNIINDNTNDSWYREVVELRKKAGQYKHRGWGTELAPERLSEIYNKQIELWDQVSQRSSLSALSLASTTHRSYTKEEKEQENNKRSSPTKPLRNADNSMKAVKDMIRHHLERTTGGSELDGLILSPTREKLEPTIPRKDEEFRGSQKGSPQKYSPQKGSPQKSAAQKRNSQKVKNALKAVRSQSVGPTDTHSEKRSPKRQSRSATVKEKRTSSNSTSATRRPRPSSLNTTASFRSKCSTVPPKIEDDRLAKAKSNKNQSTHYANTQFIGTKDLRKGGRGAADSSTKTEKSESIEAPVVTEPEERIDLEPVVKSPPEPTRVKSPEQILMRSPDPVNWTVPLDTGKTFTVTQNIREGDIGTRPHSEVKAWTPPEVPPPAAQSAPPQLSEQTEEQARKPSKNSSNTTTTTQELSTASSSEISVIGKVDTTAVSGTTPVAGTSLRCLDDPLMEASTAVPTVPQVHQKNPSSYRVLEAPPLVSPTNERSFASEVLEKARNRFDRFWGKNSQDDSS</sequence>